<name>A0ABQ6IBT6_9MICO</name>
<gene>
    <name evidence="1" type="ORF">GCM10025876_04030</name>
</gene>
<dbReference type="RefSeq" id="WP_284327284.1">
    <property type="nucleotide sequence ID" value="NZ_BSUN01000001.1"/>
</dbReference>
<sequence>MRQCWTGSPETPFVQEADAIIGIITASTDAEEITEFICVDDVIIDTVAFACRAAYDDEVMYRVVVSLPDPESVVSGLPDAPTEEEIAEAVSGAPVQVVVQTEKTPEE</sequence>
<reference evidence="2" key="1">
    <citation type="journal article" date="2019" name="Int. J. Syst. Evol. Microbiol.">
        <title>The Global Catalogue of Microorganisms (GCM) 10K type strain sequencing project: providing services to taxonomists for standard genome sequencing and annotation.</title>
        <authorList>
            <consortium name="The Broad Institute Genomics Platform"/>
            <consortium name="The Broad Institute Genome Sequencing Center for Infectious Disease"/>
            <person name="Wu L."/>
            <person name="Ma J."/>
        </authorList>
    </citation>
    <scope>NUCLEOTIDE SEQUENCE [LARGE SCALE GENOMIC DNA]</scope>
    <source>
        <strain evidence="2">NBRC 112299</strain>
    </source>
</reference>
<keyword evidence="2" id="KW-1185">Reference proteome</keyword>
<dbReference type="Proteomes" id="UP001157125">
    <property type="component" value="Unassembled WGS sequence"/>
</dbReference>
<evidence type="ECO:0000313" key="2">
    <source>
        <dbReference type="Proteomes" id="UP001157125"/>
    </source>
</evidence>
<evidence type="ECO:0000313" key="1">
    <source>
        <dbReference type="EMBL" id="GMA34199.1"/>
    </source>
</evidence>
<organism evidence="1 2">
    <name type="scientific">Demequina litorisediminis</name>
    <dbReference type="NCBI Taxonomy" id="1849022"/>
    <lineage>
        <taxon>Bacteria</taxon>
        <taxon>Bacillati</taxon>
        <taxon>Actinomycetota</taxon>
        <taxon>Actinomycetes</taxon>
        <taxon>Micrococcales</taxon>
        <taxon>Demequinaceae</taxon>
        <taxon>Demequina</taxon>
    </lineage>
</organism>
<protein>
    <submittedName>
        <fullName evidence="1">Uncharacterized protein</fullName>
    </submittedName>
</protein>
<comment type="caution">
    <text evidence="1">The sequence shown here is derived from an EMBL/GenBank/DDBJ whole genome shotgun (WGS) entry which is preliminary data.</text>
</comment>
<dbReference type="EMBL" id="BSUN01000001">
    <property type="protein sequence ID" value="GMA34199.1"/>
    <property type="molecule type" value="Genomic_DNA"/>
</dbReference>
<proteinExistence type="predicted"/>
<accession>A0ABQ6IBT6</accession>